<name>A0A099WC90_9LIST</name>
<sequence length="151" mass="17583">MAENEEIVNEKMIPVFGYELIRDTLVPNILGEETPHILYWAGKELARKYRLETMEDIVDFFKRASFGDLTVVGEKKDELQLLLSGEIVTSRLTNDSEATFKLEAGFVAEQIQYQRKLYTESYEEVDKRKKTVRIIVKWDRKEAVSDDDIIS</sequence>
<dbReference type="EMBL" id="JAAROL010000001">
    <property type="protein sequence ID" value="MBC1331123.1"/>
    <property type="molecule type" value="Genomic_DNA"/>
</dbReference>
<evidence type="ECO:0000313" key="11">
    <source>
        <dbReference type="Proteomes" id="UP000539064"/>
    </source>
</evidence>
<evidence type="ECO:0000313" key="6">
    <source>
        <dbReference type="EMBL" id="MBC1793271.1"/>
    </source>
</evidence>
<dbReference type="OrthoDB" id="2965348at2"/>
<evidence type="ECO:0000313" key="8">
    <source>
        <dbReference type="EMBL" id="MBC2243871.1"/>
    </source>
</evidence>
<dbReference type="EMBL" id="JAARUV010000001">
    <property type="protein sequence ID" value="MBC1777624.1"/>
    <property type="molecule type" value="Genomic_DNA"/>
</dbReference>
<keyword evidence="9" id="KW-1185">Reference proteome</keyword>
<organism evidence="1 9">
    <name type="scientific">Listeria booriae</name>
    <dbReference type="NCBI Taxonomy" id="1552123"/>
    <lineage>
        <taxon>Bacteria</taxon>
        <taxon>Bacillati</taxon>
        <taxon>Bacillota</taxon>
        <taxon>Bacilli</taxon>
        <taxon>Bacillales</taxon>
        <taxon>Listeriaceae</taxon>
        <taxon>Listeria</taxon>
    </lineage>
</organism>
<evidence type="ECO:0000313" key="10">
    <source>
        <dbReference type="Proteomes" id="UP000532866"/>
    </source>
</evidence>
<protein>
    <submittedName>
        <fullName evidence="2">YslB family protein</fullName>
    </submittedName>
</protein>
<dbReference type="GeneID" id="58717254"/>
<dbReference type="SUPFAM" id="SSF111126">
    <property type="entry name" value="Ligand-binding domain in the NO signalling and Golgi transport"/>
    <property type="match status" value="1"/>
</dbReference>
<evidence type="ECO:0000313" key="9">
    <source>
        <dbReference type="Proteomes" id="UP000029844"/>
    </source>
</evidence>
<comment type="caution">
    <text evidence="1">The sequence shown here is derived from an EMBL/GenBank/DDBJ whole genome shotgun (WGS) entry which is preliminary data.</text>
</comment>
<dbReference type="EMBL" id="JAARRU010000001">
    <property type="protein sequence ID" value="MBC1564068.1"/>
    <property type="molecule type" value="Genomic_DNA"/>
</dbReference>
<dbReference type="InterPro" id="IPR019642">
    <property type="entry name" value="DUF2507"/>
</dbReference>
<evidence type="ECO:0000313" key="2">
    <source>
        <dbReference type="EMBL" id="MBC1331123.1"/>
    </source>
</evidence>
<reference evidence="1 9" key="1">
    <citation type="submission" date="2014-05" db="EMBL/GenBank/DDBJ databases">
        <title>Novel Listeriaceae from food processing environments.</title>
        <authorList>
            <person name="den Bakker H.C."/>
        </authorList>
    </citation>
    <scope>NUCLEOTIDE SEQUENCE [LARGE SCALE GENOMIC DNA]</scope>
    <source>
        <strain evidence="1 9">FSL A5-0281</strain>
    </source>
</reference>
<dbReference type="EMBL" id="JAARRW010000004">
    <property type="protein sequence ID" value="MBC1562798.1"/>
    <property type="molecule type" value="Genomic_DNA"/>
</dbReference>
<dbReference type="EMBL" id="JAARYY010000003">
    <property type="protein sequence ID" value="MBC2243871.1"/>
    <property type="molecule type" value="Genomic_DNA"/>
</dbReference>
<gene>
    <name evidence="1" type="ORF">EP57_07665</name>
    <name evidence="2" type="ORF">HB759_04085</name>
    <name evidence="3" type="ORF">HB902_12010</name>
    <name evidence="4" type="ORF">HB907_01535</name>
    <name evidence="5" type="ORF">HCA46_02145</name>
    <name evidence="6" type="ORF">HCA52_07555</name>
    <name evidence="7" type="ORF">HCA78_11085</name>
    <name evidence="8" type="ORF">HCB25_07290</name>
</gene>
<dbReference type="eggNOG" id="COG1719">
    <property type="taxonomic scope" value="Bacteria"/>
</dbReference>
<dbReference type="STRING" id="1552123.EP57_07665"/>
<evidence type="ECO:0000313" key="3">
    <source>
        <dbReference type="EMBL" id="MBC1562798.1"/>
    </source>
</evidence>
<dbReference type="InterPro" id="IPR024096">
    <property type="entry name" value="NO_sig/Golgi_transp_ligand-bd"/>
</dbReference>
<dbReference type="AlphaFoldDB" id="A0A099WC90"/>
<dbReference type="Pfam" id="PF10702">
    <property type="entry name" value="DUF2507"/>
    <property type="match status" value="1"/>
</dbReference>
<dbReference type="EMBL" id="JAARWW010000005">
    <property type="protein sequence ID" value="MBC2004315.1"/>
    <property type="molecule type" value="Genomic_DNA"/>
</dbReference>
<evidence type="ECO:0000313" key="4">
    <source>
        <dbReference type="EMBL" id="MBC1564068.1"/>
    </source>
</evidence>
<proteinExistence type="predicted"/>
<dbReference type="EMBL" id="JNFA01000019">
    <property type="protein sequence ID" value="KGL41710.1"/>
    <property type="molecule type" value="Genomic_DNA"/>
</dbReference>
<dbReference type="Proteomes" id="UP000541955">
    <property type="component" value="Unassembled WGS sequence"/>
</dbReference>
<evidence type="ECO:0000313" key="7">
    <source>
        <dbReference type="EMBL" id="MBC2004315.1"/>
    </source>
</evidence>
<dbReference type="RefSeq" id="WP_036085568.1">
    <property type="nucleotide sequence ID" value="NZ_CBCSHQ010000005.1"/>
</dbReference>
<accession>A0A099WC90</accession>
<dbReference type="Proteomes" id="UP000550367">
    <property type="component" value="Unassembled WGS sequence"/>
</dbReference>
<dbReference type="EMBL" id="JAARVG010000005">
    <property type="protein sequence ID" value="MBC1793271.1"/>
    <property type="molecule type" value="Genomic_DNA"/>
</dbReference>
<dbReference type="Proteomes" id="UP000547643">
    <property type="component" value="Unassembled WGS sequence"/>
</dbReference>
<evidence type="ECO:0000313" key="14">
    <source>
        <dbReference type="Proteomes" id="UP000547643"/>
    </source>
</evidence>
<evidence type="ECO:0000313" key="12">
    <source>
        <dbReference type="Proteomes" id="UP000541955"/>
    </source>
</evidence>
<dbReference type="Proteomes" id="UP000532866">
    <property type="component" value="Unassembled WGS sequence"/>
</dbReference>
<dbReference type="Gene3D" id="3.30.1380.20">
    <property type="entry name" value="Trafficking protein particle complex subunit 3"/>
    <property type="match status" value="1"/>
</dbReference>
<dbReference type="Proteomes" id="UP000029844">
    <property type="component" value="Unassembled WGS sequence"/>
</dbReference>
<dbReference type="Proteomes" id="UP000546806">
    <property type="component" value="Unassembled WGS sequence"/>
</dbReference>
<evidence type="ECO:0000313" key="1">
    <source>
        <dbReference type="EMBL" id="KGL41710.1"/>
    </source>
</evidence>
<dbReference type="Proteomes" id="UP000539064">
    <property type="component" value="Unassembled WGS sequence"/>
</dbReference>
<evidence type="ECO:0000313" key="13">
    <source>
        <dbReference type="Proteomes" id="UP000546806"/>
    </source>
</evidence>
<dbReference type="Proteomes" id="UP000586951">
    <property type="component" value="Unassembled WGS sequence"/>
</dbReference>
<reference evidence="10 11" key="2">
    <citation type="submission" date="2020-03" db="EMBL/GenBank/DDBJ databases">
        <title>Soil Listeria distribution.</title>
        <authorList>
            <person name="Liao J."/>
            <person name="Wiedmann M."/>
        </authorList>
    </citation>
    <scope>NUCLEOTIDE SEQUENCE [LARGE SCALE GENOMIC DNA]</scope>
    <source>
        <strain evidence="8 15">FSL L7-0153</strain>
        <strain evidence="7 13">FSL L7-0435</strain>
        <strain evidence="6 11">FSL L7-0978</strain>
        <strain evidence="5 14">FSL L7-1017</strain>
        <strain evidence="3 12">FSL L7-1387</strain>
        <strain evidence="4 16">FSL L7-1427</strain>
        <strain evidence="2 10">FSL L7-1833</strain>
    </source>
</reference>
<evidence type="ECO:0000313" key="5">
    <source>
        <dbReference type="EMBL" id="MBC1777624.1"/>
    </source>
</evidence>
<evidence type="ECO:0000313" key="16">
    <source>
        <dbReference type="Proteomes" id="UP000586951"/>
    </source>
</evidence>
<evidence type="ECO:0000313" key="15">
    <source>
        <dbReference type="Proteomes" id="UP000550367"/>
    </source>
</evidence>